<feature type="non-terminal residue" evidence="1">
    <location>
        <position position="1"/>
    </location>
</feature>
<gene>
    <name evidence="1" type="ORF">PAXINDRAFT_36716</name>
</gene>
<keyword evidence="2" id="KW-1185">Reference proteome</keyword>
<reference evidence="2" key="2">
    <citation type="submission" date="2015-01" db="EMBL/GenBank/DDBJ databases">
        <title>Evolutionary Origins and Diversification of the Mycorrhizal Mutualists.</title>
        <authorList>
            <consortium name="DOE Joint Genome Institute"/>
            <consortium name="Mycorrhizal Genomics Consortium"/>
            <person name="Kohler A."/>
            <person name="Kuo A."/>
            <person name="Nagy L.G."/>
            <person name="Floudas D."/>
            <person name="Copeland A."/>
            <person name="Barry K.W."/>
            <person name="Cichocki N."/>
            <person name="Veneault-Fourrey C."/>
            <person name="LaButti K."/>
            <person name="Lindquist E.A."/>
            <person name="Lipzen A."/>
            <person name="Lundell T."/>
            <person name="Morin E."/>
            <person name="Murat C."/>
            <person name="Riley R."/>
            <person name="Ohm R."/>
            <person name="Sun H."/>
            <person name="Tunlid A."/>
            <person name="Henrissat B."/>
            <person name="Grigoriev I.V."/>
            <person name="Hibbett D.S."/>
            <person name="Martin F."/>
        </authorList>
    </citation>
    <scope>NUCLEOTIDE SEQUENCE [LARGE SCALE GENOMIC DNA]</scope>
    <source>
        <strain evidence="2">ATCC 200175</strain>
    </source>
</reference>
<dbReference type="EMBL" id="KN819337">
    <property type="protein sequence ID" value="KIJ15306.1"/>
    <property type="molecule type" value="Genomic_DNA"/>
</dbReference>
<dbReference type="OrthoDB" id="164951at2759"/>
<name>A0A0C9U8B3_PAXIN</name>
<reference evidence="1 2" key="1">
    <citation type="submission" date="2014-06" db="EMBL/GenBank/DDBJ databases">
        <authorList>
            <consortium name="DOE Joint Genome Institute"/>
            <person name="Kuo A."/>
            <person name="Kohler A."/>
            <person name="Nagy L.G."/>
            <person name="Floudas D."/>
            <person name="Copeland A."/>
            <person name="Barry K.W."/>
            <person name="Cichocki N."/>
            <person name="Veneault-Fourrey C."/>
            <person name="LaButti K."/>
            <person name="Lindquist E.A."/>
            <person name="Lipzen A."/>
            <person name="Lundell T."/>
            <person name="Morin E."/>
            <person name="Murat C."/>
            <person name="Sun H."/>
            <person name="Tunlid A."/>
            <person name="Henrissat B."/>
            <person name="Grigoriev I.V."/>
            <person name="Hibbett D.S."/>
            <person name="Martin F."/>
            <person name="Nordberg H.P."/>
            <person name="Cantor M.N."/>
            <person name="Hua S.X."/>
        </authorList>
    </citation>
    <scope>NUCLEOTIDE SEQUENCE [LARGE SCALE GENOMIC DNA]</scope>
    <source>
        <strain evidence="1 2">ATCC 200175</strain>
    </source>
</reference>
<evidence type="ECO:0000313" key="2">
    <source>
        <dbReference type="Proteomes" id="UP000053647"/>
    </source>
</evidence>
<feature type="non-terminal residue" evidence="1">
    <location>
        <position position="54"/>
    </location>
</feature>
<sequence>LDPDDYVFPAMGAAGIMQPREPLSHDAVQSWIDQAVSGAKIAVSNGGKFTTHTY</sequence>
<organism evidence="1 2">
    <name type="scientific">Paxillus involutus ATCC 200175</name>
    <dbReference type="NCBI Taxonomy" id="664439"/>
    <lineage>
        <taxon>Eukaryota</taxon>
        <taxon>Fungi</taxon>
        <taxon>Dikarya</taxon>
        <taxon>Basidiomycota</taxon>
        <taxon>Agaricomycotina</taxon>
        <taxon>Agaricomycetes</taxon>
        <taxon>Agaricomycetidae</taxon>
        <taxon>Boletales</taxon>
        <taxon>Paxilineae</taxon>
        <taxon>Paxillaceae</taxon>
        <taxon>Paxillus</taxon>
    </lineage>
</organism>
<evidence type="ECO:0000313" key="1">
    <source>
        <dbReference type="EMBL" id="KIJ15306.1"/>
    </source>
</evidence>
<accession>A0A0C9U8B3</accession>
<dbReference type="AlphaFoldDB" id="A0A0C9U8B3"/>
<dbReference type="HOGENOM" id="CLU_165630_1_0_1"/>
<protein>
    <submittedName>
        <fullName evidence="1">Uncharacterized protein</fullName>
    </submittedName>
</protein>
<proteinExistence type="predicted"/>
<dbReference type="Proteomes" id="UP000053647">
    <property type="component" value="Unassembled WGS sequence"/>
</dbReference>